<proteinExistence type="inferred from homology"/>
<reference evidence="9" key="1">
    <citation type="journal article" date="2014" name="PLoS ONE">
        <title>The genome and linkage map of the northern pike (Esox lucius): conserved synteny revealed between the salmonid sister group and the Neoteleostei.</title>
        <authorList>
            <person name="Rondeau E.B."/>
            <person name="Minkley D.R."/>
            <person name="Leong J.S."/>
            <person name="Messmer A.M."/>
            <person name="Jantzen J.R."/>
            <person name="von Schalburg K.R."/>
            <person name="Lemon C."/>
            <person name="Bird N.H."/>
            <person name="Koop B.F."/>
        </authorList>
    </citation>
    <scope>NUCLEOTIDE SEQUENCE</scope>
</reference>
<keyword evidence="9" id="KW-1185">Reference proteome</keyword>
<keyword evidence="7" id="KW-0732">Signal</keyword>
<reference evidence="8" key="2">
    <citation type="submission" date="2020-02" db="EMBL/GenBank/DDBJ databases">
        <title>Esox lucius (northern pike) genome, fEsoLuc1, primary haplotype.</title>
        <authorList>
            <person name="Myers G."/>
            <person name="Karagic N."/>
            <person name="Meyer A."/>
            <person name="Pippel M."/>
            <person name="Reichard M."/>
            <person name="Winkler S."/>
            <person name="Tracey A."/>
            <person name="Sims Y."/>
            <person name="Howe K."/>
            <person name="Rhie A."/>
            <person name="Formenti G."/>
            <person name="Durbin R."/>
            <person name="Fedrigo O."/>
            <person name="Jarvis E.D."/>
        </authorList>
    </citation>
    <scope>NUCLEOTIDE SEQUENCE [LARGE SCALE GENOMIC DNA]</scope>
</reference>
<dbReference type="SUPFAM" id="SSF47266">
    <property type="entry name" value="4-helical cytokines"/>
    <property type="match status" value="1"/>
</dbReference>
<dbReference type="GO" id="GO:0051607">
    <property type="term" value="P:defense response to virus"/>
    <property type="evidence" value="ECO:0007669"/>
    <property type="project" value="UniProtKB-KW"/>
</dbReference>
<keyword evidence="3" id="KW-0964">Secreted</keyword>
<evidence type="ECO:0000313" key="8">
    <source>
        <dbReference type="Ensembl" id="ENSELUP00000052239.2"/>
    </source>
</evidence>
<dbReference type="GO" id="GO:0005615">
    <property type="term" value="C:extracellular space"/>
    <property type="evidence" value="ECO:0007669"/>
    <property type="project" value="UniProtKB-KW"/>
</dbReference>
<dbReference type="GeneTree" id="ENSGT01130000278828"/>
<comment type="subcellular location">
    <subcellularLocation>
        <location evidence="1">Secreted</location>
    </subcellularLocation>
</comment>
<reference evidence="8" key="4">
    <citation type="submission" date="2025-09" db="UniProtKB">
        <authorList>
            <consortium name="Ensembl"/>
        </authorList>
    </citation>
    <scope>IDENTIFICATION</scope>
</reference>
<comment type="similarity">
    <text evidence="6">Belongs to the alpha/beta interferon family.</text>
</comment>
<evidence type="ECO:0000256" key="3">
    <source>
        <dbReference type="ARBA" id="ARBA00022525"/>
    </source>
</evidence>
<organism evidence="8 9">
    <name type="scientific">Esox lucius</name>
    <name type="common">Northern pike</name>
    <dbReference type="NCBI Taxonomy" id="8010"/>
    <lineage>
        <taxon>Eukaryota</taxon>
        <taxon>Metazoa</taxon>
        <taxon>Chordata</taxon>
        <taxon>Craniata</taxon>
        <taxon>Vertebrata</taxon>
        <taxon>Euteleostomi</taxon>
        <taxon>Actinopterygii</taxon>
        <taxon>Neopterygii</taxon>
        <taxon>Teleostei</taxon>
        <taxon>Protacanthopterygii</taxon>
        <taxon>Esociformes</taxon>
        <taxon>Esocidae</taxon>
        <taxon>Esox</taxon>
    </lineage>
</organism>
<evidence type="ECO:0000256" key="4">
    <source>
        <dbReference type="ARBA" id="ARBA00023118"/>
    </source>
</evidence>
<dbReference type="SMART" id="SM00076">
    <property type="entry name" value="IFabd"/>
    <property type="match status" value="1"/>
</dbReference>
<evidence type="ECO:0000256" key="2">
    <source>
        <dbReference type="ARBA" id="ARBA00022514"/>
    </source>
</evidence>
<name>A0A6Q2XE33_ESOLU</name>
<evidence type="ECO:0000256" key="6">
    <source>
        <dbReference type="RuleBase" id="RU000436"/>
    </source>
</evidence>
<dbReference type="InterPro" id="IPR009079">
    <property type="entry name" value="4_helix_cytokine-like_core"/>
</dbReference>
<dbReference type="Ensembl" id="ENSELUT00000056187.2">
    <property type="protein sequence ID" value="ENSELUP00000052239.2"/>
    <property type="gene ID" value="ENSELUG00000013197.3"/>
</dbReference>
<dbReference type="Gene3D" id="1.20.1250.10">
    <property type="match status" value="1"/>
</dbReference>
<dbReference type="PANTHER" id="PTHR11691">
    <property type="entry name" value="TYPE I INTERFERON"/>
    <property type="match status" value="1"/>
</dbReference>
<dbReference type="GO" id="GO:0005125">
    <property type="term" value="F:cytokine activity"/>
    <property type="evidence" value="ECO:0007669"/>
    <property type="project" value="UniProtKB-KW"/>
</dbReference>
<dbReference type="OMA" id="CFHKIPD"/>
<dbReference type="AlphaFoldDB" id="A0A6Q2XE33"/>
<feature type="chain" id="PRO_5044216502" evidence="7">
    <location>
        <begin position="22"/>
        <end position="193"/>
    </location>
</feature>
<accession>A0A6Q2XE33</accession>
<evidence type="ECO:0000256" key="5">
    <source>
        <dbReference type="ARBA" id="ARBA00023157"/>
    </source>
</evidence>
<dbReference type="Pfam" id="PF00143">
    <property type="entry name" value="Interferon"/>
    <property type="match status" value="1"/>
</dbReference>
<keyword evidence="5" id="KW-1015">Disulfide bond</keyword>
<evidence type="ECO:0000256" key="1">
    <source>
        <dbReference type="ARBA" id="ARBA00004613"/>
    </source>
</evidence>
<evidence type="ECO:0000313" key="9">
    <source>
        <dbReference type="Proteomes" id="UP000265140"/>
    </source>
</evidence>
<feature type="signal peptide" evidence="7">
    <location>
        <begin position="1"/>
        <end position="21"/>
    </location>
</feature>
<keyword evidence="2 6" id="KW-0202">Cytokine</keyword>
<dbReference type="PANTHER" id="PTHR11691:SF62">
    <property type="entry name" value="INTERFERON PHI 2-RELATED"/>
    <property type="match status" value="1"/>
</dbReference>
<keyword evidence="4 6" id="KW-0051">Antiviral defense</keyword>
<protein>
    <submittedName>
        <fullName evidence="8">Uncharacterized protein</fullName>
    </submittedName>
</protein>
<sequence>MALPTTVAGMSAFLLFAHVWSMPTPCHIQGTLLESAKDLLRDMGGHFPSECLQDKVNITFPAPALATSSTPTVSGNADLIVGAKAIYEILKNIDSLFGAEDLPTKWDQQKLDNFQNIIYTQIDHSKCVSGYMESVETSDYPVRAAALKTYFGNIEAALKEKKFSYCAWEVVRKQVLETLIFILKKNSNCLLMS</sequence>
<dbReference type="InParanoid" id="A0A6Q2XE33"/>
<dbReference type="Proteomes" id="UP000265140">
    <property type="component" value="Chromosome 11"/>
</dbReference>
<reference evidence="8" key="3">
    <citation type="submission" date="2025-08" db="UniProtKB">
        <authorList>
            <consortium name="Ensembl"/>
        </authorList>
    </citation>
    <scope>IDENTIFICATION</scope>
</reference>
<dbReference type="GO" id="GO:0005126">
    <property type="term" value="F:cytokine receptor binding"/>
    <property type="evidence" value="ECO:0007669"/>
    <property type="project" value="InterPro"/>
</dbReference>
<dbReference type="InterPro" id="IPR000471">
    <property type="entry name" value="Interferon_alpha/beta/delta"/>
</dbReference>
<evidence type="ECO:0000256" key="7">
    <source>
        <dbReference type="SAM" id="SignalP"/>
    </source>
</evidence>